<proteinExistence type="predicted"/>
<feature type="signal peptide" evidence="1">
    <location>
        <begin position="1"/>
        <end position="16"/>
    </location>
</feature>
<comment type="caution">
    <text evidence="2">The sequence shown here is derived from an EMBL/GenBank/DDBJ whole genome shotgun (WGS) entry which is preliminary data.</text>
</comment>
<protein>
    <submittedName>
        <fullName evidence="2">Uncharacterized protein</fullName>
    </submittedName>
</protein>
<dbReference type="EMBL" id="AGSI01000007">
    <property type="protein sequence ID" value="EIE23673.1"/>
    <property type="molecule type" value="Genomic_DNA"/>
</dbReference>
<evidence type="ECO:0000313" key="2">
    <source>
        <dbReference type="EMBL" id="EIE23673.1"/>
    </source>
</evidence>
<dbReference type="Proteomes" id="UP000007264">
    <property type="component" value="Unassembled WGS sequence"/>
</dbReference>
<dbReference type="AlphaFoldDB" id="I0YZ54"/>
<dbReference type="OrthoDB" id="10364059at2759"/>
<organism evidence="2 3">
    <name type="scientific">Coccomyxa subellipsoidea (strain C-169)</name>
    <name type="common">Green microalga</name>
    <dbReference type="NCBI Taxonomy" id="574566"/>
    <lineage>
        <taxon>Eukaryota</taxon>
        <taxon>Viridiplantae</taxon>
        <taxon>Chlorophyta</taxon>
        <taxon>core chlorophytes</taxon>
        <taxon>Trebouxiophyceae</taxon>
        <taxon>Trebouxiophyceae incertae sedis</taxon>
        <taxon>Coccomyxaceae</taxon>
        <taxon>Coccomyxa</taxon>
        <taxon>Coccomyxa subellipsoidea</taxon>
    </lineage>
</organism>
<evidence type="ECO:0000313" key="3">
    <source>
        <dbReference type="Proteomes" id="UP000007264"/>
    </source>
</evidence>
<sequence>MKFLAIFVLMLRLAWAQGLPTSTTDAEEPWAAAMGDGYPVLTSFDGHTFQFPGRAGQYYDLISADEHQVTMKLQAGQAWNHTGTFIEGLGVQYHQHKIIVSVNAHDVLAVFMNGQELRMREEQTKQERMLAVEDGSELLLAWSLQYPELGNAVEIVTDLLRIVTWVTPAQTVDQDGVYQPAYLNFDAQLLAPPHGEMQGVVGEGFARLISGRREEDHSQLHGMVADYQMASYFEGRRPLAYAGGSGAGGGWPLALPGGGGQRRLLREDLAGRPKFPLHARGRSAKLSQVRARTKAARMRRLSDKDVKGVLTRSQKAMHHMGARRAGVA</sequence>
<reference evidence="2 3" key="1">
    <citation type="journal article" date="2012" name="Genome Biol.">
        <title>The genome of the polar eukaryotic microalga coccomyxa subellipsoidea reveals traits of cold adaptation.</title>
        <authorList>
            <person name="Blanc G."/>
            <person name="Agarkova I."/>
            <person name="Grimwood J."/>
            <person name="Kuo A."/>
            <person name="Brueggeman A."/>
            <person name="Dunigan D."/>
            <person name="Gurnon J."/>
            <person name="Ladunga I."/>
            <person name="Lindquist E."/>
            <person name="Lucas S."/>
            <person name="Pangilinan J."/>
            <person name="Proschold T."/>
            <person name="Salamov A."/>
            <person name="Schmutz J."/>
            <person name="Weeks D."/>
            <person name="Yamada T."/>
            <person name="Claverie J.M."/>
            <person name="Grigoriev I."/>
            <person name="Van Etten J."/>
            <person name="Lomsadze A."/>
            <person name="Borodovsky M."/>
        </authorList>
    </citation>
    <scope>NUCLEOTIDE SEQUENCE [LARGE SCALE GENOMIC DNA]</scope>
    <source>
        <strain evidence="2 3">C-169</strain>
    </source>
</reference>
<dbReference type="KEGG" id="csl:COCSUDRAFT_41846"/>
<feature type="chain" id="PRO_5003636554" evidence="1">
    <location>
        <begin position="17"/>
        <end position="328"/>
    </location>
</feature>
<name>I0YZ54_COCSC</name>
<dbReference type="GeneID" id="17041665"/>
<keyword evidence="1" id="KW-0732">Signal</keyword>
<dbReference type="RefSeq" id="XP_005648217.1">
    <property type="nucleotide sequence ID" value="XM_005648160.1"/>
</dbReference>
<accession>I0YZ54</accession>
<evidence type="ECO:0000256" key="1">
    <source>
        <dbReference type="SAM" id="SignalP"/>
    </source>
</evidence>
<keyword evidence="3" id="KW-1185">Reference proteome</keyword>
<gene>
    <name evidence="2" type="ORF">COCSUDRAFT_41846</name>
</gene>
<dbReference type="eggNOG" id="ENOG502QUGT">
    <property type="taxonomic scope" value="Eukaryota"/>
</dbReference>